<evidence type="ECO:0000313" key="3">
    <source>
        <dbReference type="Proteomes" id="UP000052268"/>
    </source>
</evidence>
<keyword evidence="3" id="KW-1185">Reference proteome</keyword>
<evidence type="ECO:0000313" key="2">
    <source>
        <dbReference type="EMBL" id="KMS51689.1"/>
    </source>
</evidence>
<gene>
    <name evidence="2" type="ORF">V474_03395</name>
</gene>
<sequence length="95" mass="10298">MGKLVGKARRIARCQEKIIKARSLPRCQSPGTLGHDPSSNPACQPSETAQTRKSPGGDHAPTALFIFCHRNLRGTGTAPFYFCYEAGRSARSVSH</sequence>
<dbReference type="EMBL" id="JACU01000011">
    <property type="protein sequence ID" value="KMS51689.1"/>
    <property type="molecule type" value="Genomic_DNA"/>
</dbReference>
<accession>A0A0J7XJ58</accession>
<feature type="compositionally biased region" description="Polar residues" evidence="1">
    <location>
        <begin position="37"/>
        <end position="53"/>
    </location>
</feature>
<comment type="caution">
    <text evidence="2">The sequence shown here is derived from an EMBL/GenBank/DDBJ whole genome shotgun (WGS) entry which is preliminary data.</text>
</comment>
<name>A0A0J7XJ58_9SPHN</name>
<proteinExistence type="predicted"/>
<feature type="region of interest" description="Disordered" evidence="1">
    <location>
        <begin position="25"/>
        <end position="57"/>
    </location>
</feature>
<protein>
    <submittedName>
        <fullName evidence="2">Uncharacterized protein</fullName>
    </submittedName>
</protein>
<evidence type="ECO:0000256" key="1">
    <source>
        <dbReference type="SAM" id="MobiDB-lite"/>
    </source>
</evidence>
<dbReference type="AlphaFoldDB" id="A0A0J7XJ58"/>
<organism evidence="2 3">
    <name type="scientific">Novosphingobium barchaimii LL02</name>
    <dbReference type="NCBI Taxonomy" id="1114963"/>
    <lineage>
        <taxon>Bacteria</taxon>
        <taxon>Pseudomonadati</taxon>
        <taxon>Pseudomonadota</taxon>
        <taxon>Alphaproteobacteria</taxon>
        <taxon>Sphingomonadales</taxon>
        <taxon>Sphingomonadaceae</taxon>
        <taxon>Novosphingobium</taxon>
    </lineage>
</organism>
<reference evidence="2 3" key="1">
    <citation type="journal article" date="2015" name="G3 (Bethesda)">
        <title>Insights into Ongoing Evolution of the Hexachlorocyclohexane Catabolic Pathway from Comparative Genomics of Ten Sphingomonadaceae Strains.</title>
        <authorList>
            <person name="Pearce S.L."/>
            <person name="Oakeshott J.G."/>
            <person name="Pandey G."/>
        </authorList>
    </citation>
    <scope>NUCLEOTIDE SEQUENCE [LARGE SCALE GENOMIC DNA]</scope>
    <source>
        <strain evidence="2 3">LL02</strain>
    </source>
</reference>
<dbReference type="Proteomes" id="UP000052268">
    <property type="component" value="Unassembled WGS sequence"/>
</dbReference>